<evidence type="ECO:0000256" key="3">
    <source>
        <dbReference type="ARBA" id="ARBA00022555"/>
    </source>
</evidence>
<evidence type="ECO:0000256" key="8">
    <source>
        <dbReference type="ARBA" id="ARBA00022884"/>
    </source>
</evidence>
<dbReference type="PANTHER" id="PTHR22808">
    <property type="entry name" value="NCL1 YEAST -RELATED NOL1/NOP2/FMU SUN DOMAIN-CONTAINING"/>
    <property type="match status" value="1"/>
</dbReference>
<name>B6JVB8_SCHJY</name>
<feature type="domain" description="SAM-dependent MTase RsmB/NOP-type" evidence="12">
    <location>
        <begin position="78"/>
        <end position="452"/>
    </location>
</feature>
<evidence type="ECO:0000313" key="13">
    <source>
        <dbReference type="EMBL" id="EEB05319.2"/>
    </source>
</evidence>
<proteinExistence type="inferred from homology"/>
<keyword evidence="9" id="KW-0539">Nucleus</keyword>
<dbReference type="HOGENOM" id="CLU_005316_4_3_1"/>
<keyword evidence="5 10" id="KW-0808">Transferase</keyword>
<dbReference type="OMA" id="KSLWPQG"/>
<feature type="binding site" evidence="10">
    <location>
        <position position="291"/>
    </location>
    <ligand>
        <name>S-adenosyl-L-methionine</name>
        <dbReference type="ChEBI" id="CHEBI:59789"/>
    </ligand>
</feature>
<dbReference type="GO" id="GO:0016428">
    <property type="term" value="F:tRNA (cytidine-5-)-methyltransferase activity"/>
    <property type="evidence" value="ECO:0000318"/>
    <property type="project" value="GO_Central"/>
</dbReference>
<dbReference type="InterPro" id="IPR001678">
    <property type="entry name" value="MeTrfase_RsmB-F_NOP2_dom"/>
</dbReference>
<dbReference type="Gene3D" id="3.40.50.150">
    <property type="entry name" value="Vaccinia Virus protein VP39"/>
    <property type="match status" value="1"/>
</dbReference>
<keyword evidence="3" id="KW-0820">tRNA-binding</keyword>
<keyword evidence="15" id="KW-1185">Reference proteome</keyword>
<dbReference type="PRINTS" id="PR02008">
    <property type="entry name" value="RCMTFAMILY"/>
</dbReference>
<dbReference type="PANTHER" id="PTHR22808:SF29">
    <property type="entry name" value="MULTISITE-SPECIFIC TRNA:(CYTOSINE-C(5))-METHYLTRANSFERASE TRM4A"/>
    <property type="match status" value="1"/>
</dbReference>
<evidence type="ECO:0000259" key="12">
    <source>
        <dbReference type="PROSITE" id="PS51686"/>
    </source>
</evidence>
<feature type="compositionally biased region" description="Basic and acidic residues" evidence="11">
    <location>
        <begin position="496"/>
        <end position="508"/>
    </location>
</feature>
<dbReference type="GO" id="GO:0000049">
    <property type="term" value="F:tRNA binding"/>
    <property type="evidence" value="ECO:0000318"/>
    <property type="project" value="GO_Central"/>
</dbReference>
<dbReference type="Pfam" id="PF25376">
    <property type="entry name" value="Pre-PUA_NSUN2"/>
    <property type="match status" value="1"/>
</dbReference>
<gene>
    <name evidence="14" type="primary">trm401</name>
    <name evidence="13" type="ORF">SJAG_00325</name>
</gene>
<dbReference type="InterPro" id="IPR057286">
    <property type="entry name" value="PUA_NSUN2"/>
</dbReference>
<evidence type="ECO:0000256" key="9">
    <source>
        <dbReference type="ARBA" id="ARBA00023242"/>
    </source>
</evidence>
<comment type="similarity">
    <text evidence="2 10">Belongs to the class I-like SAM-binding methyltransferase superfamily. RsmB/NOP family.</text>
</comment>
<evidence type="ECO:0000256" key="7">
    <source>
        <dbReference type="ARBA" id="ARBA00022694"/>
    </source>
</evidence>
<dbReference type="Proteomes" id="UP000001744">
    <property type="component" value="Unassembled WGS sequence"/>
</dbReference>
<organism evidence="13 15">
    <name type="scientific">Schizosaccharomyces japonicus (strain yFS275 / FY16936)</name>
    <name type="common">Fission yeast</name>
    <dbReference type="NCBI Taxonomy" id="402676"/>
    <lineage>
        <taxon>Eukaryota</taxon>
        <taxon>Fungi</taxon>
        <taxon>Dikarya</taxon>
        <taxon>Ascomycota</taxon>
        <taxon>Taphrinomycotina</taxon>
        <taxon>Schizosaccharomycetes</taxon>
        <taxon>Schizosaccharomycetales</taxon>
        <taxon>Schizosaccharomycetaceae</taxon>
        <taxon>Schizosaccharomyces</taxon>
    </lineage>
</organism>
<comment type="subcellular location">
    <subcellularLocation>
        <location evidence="1">Nucleus</location>
    </subcellularLocation>
</comment>
<dbReference type="STRING" id="402676.B6JVB8"/>
<keyword evidence="7" id="KW-0819">tRNA processing</keyword>
<dbReference type="InterPro" id="IPR023267">
    <property type="entry name" value="RCMT"/>
</dbReference>
<reference evidence="13 15" key="1">
    <citation type="journal article" date="2011" name="Science">
        <title>Comparative functional genomics of the fission yeasts.</title>
        <authorList>
            <person name="Rhind N."/>
            <person name="Chen Z."/>
            <person name="Yassour M."/>
            <person name="Thompson D.A."/>
            <person name="Haas B.J."/>
            <person name="Habib N."/>
            <person name="Wapinski I."/>
            <person name="Roy S."/>
            <person name="Lin M.F."/>
            <person name="Heiman D.I."/>
            <person name="Young S.K."/>
            <person name="Furuya K."/>
            <person name="Guo Y."/>
            <person name="Pidoux A."/>
            <person name="Chen H.M."/>
            <person name="Robbertse B."/>
            <person name="Goldberg J.M."/>
            <person name="Aoki K."/>
            <person name="Bayne E.H."/>
            <person name="Berlin A.M."/>
            <person name="Desjardins C.A."/>
            <person name="Dobbs E."/>
            <person name="Dukaj L."/>
            <person name="Fan L."/>
            <person name="FitzGerald M.G."/>
            <person name="French C."/>
            <person name="Gujja S."/>
            <person name="Hansen K."/>
            <person name="Keifenheim D."/>
            <person name="Levin J.Z."/>
            <person name="Mosher R.A."/>
            <person name="Mueller C.A."/>
            <person name="Pfiffner J."/>
            <person name="Priest M."/>
            <person name="Russ C."/>
            <person name="Smialowska A."/>
            <person name="Swoboda P."/>
            <person name="Sykes S.M."/>
            <person name="Vaughn M."/>
            <person name="Vengrova S."/>
            <person name="Yoder R."/>
            <person name="Zeng Q."/>
            <person name="Allshire R."/>
            <person name="Baulcombe D."/>
            <person name="Birren B.W."/>
            <person name="Brown W."/>
            <person name="Ekwall K."/>
            <person name="Kellis M."/>
            <person name="Leatherwood J."/>
            <person name="Levin H."/>
            <person name="Margalit H."/>
            <person name="Martienssen R."/>
            <person name="Nieduszynski C.A."/>
            <person name="Spatafora J.W."/>
            <person name="Friedman N."/>
            <person name="Dalgaard J.Z."/>
            <person name="Baumann P."/>
            <person name="Niki H."/>
            <person name="Regev A."/>
            <person name="Nusbaum C."/>
        </authorList>
    </citation>
    <scope>NUCLEOTIDE SEQUENCE [LARGE SCALE GENOMIC DNA]</scope>
    <source>
        <strain evidence="15">yFS275 / FY16936</strain>
    </source>
</reference>
<dbReference type="InterPro" id="IPR057285">
    <property type="entry name" value="Pre-PUA_NSUN2"/>
</dbReference>
<dbReference type="JaponicusDB" id="SJAG_00325">
    <property type="gene designation" value="trm401"/>
</dbReference>
<evidence type="ECO:0000256" key="5">
    <source>
        <dbReference type="ARBA" id="ARBA00022679"/>
    </source>
</evidence>
<feature type="region of interest" description="Disordered" evidence="11">
    <location>
        <begin position="484"/>
        <end position="520"/>
    </location>
</feature>
<accession>B6JVB8</accession>
<keyword evidence="8 10" id="KW-0694">RNA-binding</keyword>
<dbReference type="Pfam" id="PF25378">
    <property type="entry name" value="PUA_NSUN2"/>
    <property type="match status" value="1"/>
</dbReference>
<evidence type="ECO:0000313" key="14">
    <source>
        <dbReference type="JaponicusDB" id="SJAG_00325"/>
    </source>
</evidence>
<evidence type="ECO:0000256" key="11">
    <source>
        <dbReference type="SAM" id="MobiDB-lite"/>
    </source>
</evidence>
<evidence type="ECO:0000256" key="10">
    <source>
        <dbReference type="PROSITE-ProRule" id="PRU01023"/>
    </source>
</evidence>
<dbReference type="PRINTS" id="PR02011">
    <property type="entry name" value="RCMTNCL1"/>
</dbReference>
<keyword evidence="6 10" id="KW-0949">S-adenosyl-L-methionine</keyword>
<dbReference type="SUPFAM" id="SSF53335">
    <property type="entry name" value="S-adenosyl-L-methionine-dependent methyltransferases"/>
    <property type="match status" value="1"/>
</dbReference>
<sequence>MFEPIHSVVCKPLTNRSQRLSFNFFGRIGIMGRKKGGRRGNRKPKAFIDWDTIPRENENFEKYYKTQALLPENEWTQLLETLKITLPTTFRITETNKHARRVRDLFVNHYCPMVNGCEYEGQKIPIPTEIPWYPGKLAFTINIPKSVIRKTPALKPLQKFLMYETECGDISRQEAVSMIPPLFLDVKPHHKVLDMCAAPGSKTAQLIEALHRDSNVESPEKDIVPSGLVIANDADSRRAHMLVHQIKRLNSPNVVITNHDASYMPNFHMMTEGKTGEAKRVNLKFDRILADVPCSGDGTFRKNISLWKEWTLKTALGLHATQVKILLRGLQMLATGGRLVYSTCSMNPIENEAVVSAILKATEGSVRLVDTSKELPSLVRNPGVFDWKVMDGDLNEYKSFEELPSNLIQRMPKTLWPLPKSELERLHIERCMRVYPHQQNTGGFFVAVLEKYNDLEGTMQTIVDENKAISRGLKRCISPKKEEEVKKPCPDSVAHTQKETTKEDESQKQDAVQSRGNGNRFQEIDPFSYVSEDNEELKKIFSFFKVNDKKMHRDLFLVRNPNGVPTGALYYSNNLLKQIITNNRNHIKFVHGGVKVFVRQEFGSQTKEVAEKTDACYYRIQSDGAFLAATAMDPSSVTNIPSSDLRVLLDNETVTKESFPEDSTLGKVYESLPLGCSLLRADLKNEEHAIQEEVYICLWKSFRISNVMMAKSEKQNILLQLNGSVAAAEDKSVEEAPKSEA</sequence>
<dbReference type="GeneID" id="7049637"/>
<evidence type="ECO:0000256" key="1">
    <source>
        <dbReference type="ARBA" id="ARBA00004123"/>
    </source>
</evidence>
<evidence type="ECO:0000256" key="6">
    <source>
        <dbReference type="ARBA" id="ARBA00022691"/>
    </source>
</evidence>
<evidence type="ECO:0000256" key="2">
    <source>
        <dbReference type="ARBA" id="ARBA00007494"/>
    </source>
</evidence>
<dbReference type="GO" id="GO:0030488">
    <property type="term" value="P:tRNA methylation"/>
    <property type="evidence" value="ECO:0000318"/>
    <property type="project" value="GO_Central"/>
</dbReference>
<dbReference type="PROSITE" id="PS01153">
    <property type="entry name" value="NOL1_NOP2_SUN"/>
    <property type="match status" value="1"/>
</dbReference>
<dbReference type="AlphaFoldDB" id="B6JVB8"/>
<keyword evidence="4 10" id="KW-0489">Methyltransferase</keyword>
<dbReference type="InterPro" id="IPR029063">
    <property type="entry name" value="SAM-dependent_MTases_sf"/>
</dbReference>
<dbReference type="InterPro" id="IPR049560">
    <property type="entry name" value="MeTrfase_RsmB-F_NOP2_cat"/>
</dbReference>
<dbReference type="InterPro" id="IPR023270">
    <property type="entry name" value="RCMT_NCL1"/>
</dbReference>
<dbReference type="VEuPathDB" id="FungiDB:SJAG_00325"/>
<dbReference type="PROSITE" id="PS51686">
    <property type="entry name" value="SAM_MT_RSMB_NOP"/>
    <property type="match status" value="1"/>
</dbReference>
<dbReference type="GO" id="GO:0005737">
    <property type="term" value="C:cytoplasm"/>
    <property type="evidence" value="ECO:0000318"/>
    <property type="project" value="GO_Central"/>
</dbReference>
<evidence type="ECO:0000313" key="15">
    <source>
        <dbReference type="Proteomes" id="UP000001744"/>
    </source>
</evidence>
<dbReference type="OrthoDB" id="6093671at2759"/>
<protein>
    <submittedName>
        <fullName evidence="13">tRNA (Cytosine-5-)-methyltransferase</fullName>
    </submittedName>
</protein>
<dbReference type="GO" id="GO:0005634">
    <property type="term" value="C:nucleus"/>
    <property type="evidence" value="ECO:0000318"/>
    <property type="project" value="GO_Central"/>
</dbReference>
<evidence type="ECO:0000256" key="4">
    <source>
        <dbReference type="ARBA" id="ARBA00022603"/>
    </source>
</evidence>
<feature type="binding site" evidence="10">
    <location>
        <position position="233"/>
    </location>
    <ligand>
        <name>S-adenosyl-L-methionine</name>
        <dbReference type="ChEBI" id="CHEBI:59789"/>
    </ligand>
</feature>
<dbReference type="EMBL" id="KE651166">
    <property type="protein sequence ID" value="EEB05319.2"/>
    <property type="molecule type" value="Genomic_DNA"/>
</dbReference>
<feature type="compositionally biased region" description="Polar residues" evidence="11">
    <location>
        <begin position="509"/>
        <end position="520"/>
    </location>
</feature>
<feature type="active site" description="Nucleophile" evidence="10">
    <location>
        <position position="344"/>
    </location>
</feature>
<feature type="binding site" evidence="10">
    <location>
        <begin position="196"/>
        <end position="202"/>
    </location>
    <ligand>
        <name>S-adenosyl-L-methionine</name>
        <dbReference type="ChEBI" id="CHEBI:59789"/>
    </ligand>
</feature>
<feature type="binding site" evidence="10">
    <location>
        <position position="260"/>
    </location>
    <ligand>
        <name>S-adenosyl-L-methionine</name>
        <dbReference type="ChEBI" id="CHEBI:59789"/>
    </ligand>
</feature>
<dbReference type="InterPro" id="IPR018314">
    <property type="entry name" value="RsmB/NOL1/NOP2-like_CS"/>
</dbReference>
<dbReference type="eggNOG" id="KOG2198">
    <property type="taxonomic scope" value="Eukaryota"/>
</dbReference>
<dbReference type="Pfam" id="PF01189">
    <property type="entry name" value="Methyltr_RsmB-F"/>
    <property type="match status" value="1"/>
</dbReference>
<dbReference type="RefSeq" id="XP_002171612.2">
    <property type="nucleotide sequence ID" value="XM_002171576.2"/>
</dbReference>